<keyword evidence="1" id="KW-1133">Transmembrane helix</keyword>
<accession>A0A6A7MV69</accession>
<protein>
    <recommendedName>
        <fullName evidence="4">Transmembrane protein</fullName>
    </recommendedName>
</protein>
<reference evidence="2 3" key="1">
    <citation type="submission" date="2019-10" db="EMBL/GenBank/DDBJ databases">
        <title>Two novel species isolated from a subtropical stream in China.</title>
        <authorList>
            <person name="Lu H."/>
        </authorList>
    </citation>
    <scope>NUCLEOTIDE SEQUENCE [LARGE SCALE GENOMIC DNA]</scope>
    <source>
        <strain evidence="2 3">FT29W</strain>
    </source>
</reference>
<feature type="transmembrane region" description="Helical" evidence="1">
    <location>
        <begin position="49"/>
        <end position="68"/>
    </location>
</feature>
<evidence type="ECO:0000313" key="3">
    <source>
        <dbReference type="Proteomes" id="UP000440498"/>
    </source>
</evidence>
<evidence type="ECO:0000313" key="2">
    <source>
        <dbReference type="EMBL" id="MQA37017.1"/>
    </source>
</evidence>
<evidence type="ECO:0008006" key="4">
    <source>
        <dbReference type="Google" id="ProtNLM"/>
    </source>
</evidence>
<comment type="caution">
    <text evidence="2">The sequence shown here is derived from an EMBL/GenBank/DDBJ whole genome shotgun (WGS) entry which is preliminary data.</text>
</comment>
<dbReference type="AlphaFoldDB" id="A0A6A7MV69"/>
<keyword evidence="1" id="KW-0472">Membrane</keyword>
<organism evidence="2 3">
    <name type="scientific">Rugamonas aquatica</name>
    <dbReference type="NCBI Taxonomy" id="2743357"/>
    <lineage>
        <taxon>Bacteria</taxon>
        <taxon>Pseudomonadati</taxon>
        <taxon>Pseudomonadota</taxon>
        <taxon>Betaproteobacteria</taxon>
        <taxon>Burkholderiales</taxon>
        <taxon>Oxalobacteraceae</taxon>
        <taxon>Telluria group</taxon>
        <taxon>Rugamonas</taxon>
    </lineage>
</organism>
<sequence length="97" mass="10259">MNKPAAIQPDWLSKSLAGFVLGLALCLLASGLFAWLTPGGPGAPNKFQATMWITAPVWAGVMSSVYFFRSGAQAWRWLGGATVLAAAALLACRQFLC</sequence>
<keyword evidence="1" id="KW-0812">Transmembrane</keyword>
<dbReference type="RefSeq" id="WP_152836358.1">
    <property type="nucleotide sequence ID" value="NZ_WHUG01000001.1"/>
</dbReference>
<keyword evidence="3" id="KW-1185">Reference proteome</keyword>
<name>A0A6A7MV69_9BURK</name>
<evidence type="ECO:0000256" key="1">
    <source>
        <dbReference type="SAM" id="Phobius"/>
    </source>
</evidence>
<gene>
    <name evidence="2" type="ORF">GEV02_02545</name>
</gene>
<proteinExistence type="predicted"/>
<dbReference type="Proteomes" id="UP000440498">
    <property type="component" value="Unassembled WGS sequence"/>
</dbReference>
<dbReference type="EMBL" id="WHUG01000001">
    <property type="protein sequence ID" value="MQA37017.1"/>
    <property type="molecule type" value="Genomic_DNA"/>
</dbReference>
<feature type="transmembrane region" description="Helical" evidence="1">
    <location>
        <begin position="16"/>
        <end position="37"/>
    </location>
</feature>
<feature type="transmembrane region" description="Helical" evidence="1">
    <location>
        <begin position="74"/>
        <end position="92"/>
    </location>
</feature>